<accession>A0A2R6CBH4</accession>
<evidence type="ECO:0000256" key="2">
    <source>
        <dbReference type="ARBA" id="ARBA00022801"/>
    </source>
</evidence>
<comment type="caution">
    <text evidence="4">The sequence shown here is derived from an EMBL/GenBank/DDBJ whole genome shotgun (WGS) entry which is preliminary data.</text>
</comment>
<keyword evidence="2" id="KW-0378">Hydrolase</keyword>
<sequence>MNFVVIFLVYAKINGTKIFFDVYGLQFEPVEERMVERSVTFVLHGGPGMDHTYLLPWLKPLEKVTQMVFVDHRSTGLSEEHTSIETWTIEQFADDIEALRQYLGLEKINLMGSSFGGMWSLVYATRYPYNVRRIVLVDTAASWDTWKEAQKIAEEKATDEQKKIVKDVFEGKVRTREEQRKWWEVMLPLYFYKYDEKIGRELISRSRGSPILAAHMFREIIPKYDVRNKLWMITSPTLVIVGKHDWITPVSQAEEIQRLIPNSKLVVFEKSGHMPFIEENEKFIHVVSEFLG</sequence>
<organism evidence="4 5">
    <name type="scientific">Candidatus Marsarchaeota G2 archaeon BE_D</name>
    <dbReference type="NCBI Taxonomy" id="1978158"/>
    <lineage>
        <taxon>Archaea</taxon>
        <taxon>Candidatus Marsarchaeota</taxon>
        <taxon>Candidatus Marsarchaeota group 2</taxon>
    </lineage>
</organism>
<dbReference type="InterPro" id="IPR002410">
    <property type="entry name" value="Peptidase_S33"/>
</dbReference>
<feature type="domain" description="AB hydrolase-1" evidence="3">
    <location>
        <begin position="42"/>
        <end position="279"/>
    </location>
</feature>
<dbReference type="InterPro" id="IPR000073">
    <property type="entry name" value="AB_hydrolase_1"/>
</dbReference>
<dbReference type="Proteomes" id="UP000242015">
    <property type="component" value="Unassembled WGS sequence"/>
</dbReference>
<protein>
    <recommendedName>
        <fullName evidence="3">AB hydrolase-1 domain-containing protein</fullName>
    </recommendedName>
</protein>
<dbReference type="InterPro" id="IPR050266">
    <property type="entry name" value="AB_hydrolase_sf"/>
</dbReference>
<gene>
    <name evidence="4" type="ORF">B9Q04_06575</name>
</gene>
<dbReference type="Gene3D" id="3.40.50.1820">
    <property type="entry name" value="alpha/beta hydrolase"/>
    <property type="match status" value="1"/>
</dbReference>
<dbReference type="PANTHER" id="PTHR43798">
    <property type="entry name" value="MONOACYLGLYCEROL LIPASE"/>
    <property type="match status" value="1"/>
</dbReference>
<dbReference type="SUPFAM" id="SSF53474">
    <property type="entry name" value="alpha/beta-Hydrolases"/>
    <property type="match status" value="1"/>
</dbReference>
<dbReference type="Pfam" id="PF00561">
    <property type="entry name" value="Abhydrolase_1"/>
    <property type="match status" value="1"/>
</dbReference>
<proteinExistence type="inferred from homology"/>
<dbReference type="GO" id="GO:0006508">
    <property type="term" value="P:proteolysis"/>
    <property type="evidence" value="ECO:0007669"/>
    <property type="project" value="InterPro"/>
</dbReference>
<evidence type="ECO:0000313" key="4">
    <source>
        <dbReference type="EMBL" id="PSO08239.1"/>
    </source>
</evidence>
<dbReference type="GO" id="GO:0016020">
    <property type="term" value="C:membrane"/>
    <property type="evidence" value="ECO:0007669"/>
    <property type="project" value="TreeGrafter"/>
</dbReference>
<evidence type="ECO:0000313" key="5">
    <source>
        <dbReference type="Proteomes" id="UP000242015"/>
    </source>
</evidence>
<dbReference type="GO" id="GO:0008233">
    <property type="term" value="F:peptidase activity"/>
    <property type="evidence" value="ECO:0007669"/>
    <property type="project" value="InterPro"/>
</dbReference>
<evidence type="ECO:0000259" key="3">
    <source>
        <dbReference type="Pfam" id="PF00561"/>
    </source>
</evidence>
<dbReference type="InterPro" id="IPR029058">
    <property type="entry name" value="AB_hydrolase_fold"/>
</dbReference>
<evidence type="ECO:0000256" key="1">
    <source>
        <dbReference type="ARBA" id="ARBA00010088"/>
    </source>
</evidence>
<dbReference type="PRINTS" id="PR00793">
    <property type="entry name" value="PROAMNOPTASE"/>
</dbReference>
<dbReference type="PRINTS" id="PR00111">
    <property type="entry name" value="ABHYDROLASE"/>
</dbReference>
<dbReference type="PANTHER" id="PTHR43798:SF33">
    <property type="entry name" value="HYDROLASE, PUTATIVE (AFU_ORTHOLOGUE AFUA_2G14860)-RELATED"/>
    <property type="match status" value="1"/>
</dbReference>
<dbReference type="AlphaFoldDB" id="A0A2R6CBH4"/>
<reference evidence="4 5" key="1">
    <citation type="submission" date="2017-04" db="EMBL/GenBank/DDBJ databases">
        <title>Novel microbial lineages endemic to geothermal iron-oxide mats fill important gaps in the evolutionary history of Archaea.</title>
        <authorList>
            <person name="Jay Z.J."/>
            <person name="Beam J.P."/>
            <person name="Dlakic M."/>
            <person name="Rusch D.B."/>
            <person name="Kozubal M.A."/>
            <person name="Inskeep W.P."/>
        </authorList>
    </citation>
    <scope>NUCLEOTIDE SEQUENCE [LARGE SCALE GENOMIC DNA]</scope>
    <source>
        <strain evidence="4">BE_D</strain>
    </source>
</reference>
<comment type="similarity">
    <text evidence="1">Belongs to the peptidase S33 family.</text>
</comment>
<name>A0A2R6CBH4_9ARCH</name>
<dbReference type="EMBL" id="NEXF01000116">
    <property type="protein sequence ID" value="PSO08239.1"/>
    <property type="molecule type" value="Genomic_DNA"/>
</dbReference>